<evidence type="ECO:0000313" key="2">
    <source>
        <dbReference type="Proteomes" id="UP000807469"/>
    </source>
</evidence>
<reference evidence="1" key="1">
    <citation type="submission" date="2020-11" db="EMBL/GenBank/DDBJ databases">
        <authorList>
            <consortium name="DOE Joint Genome Institute"/>
            <person name="Ahrendt S."/>
            <person name="Riley R."/>
            <person name="Andreopoulos W."/>
            <person name="Labutti K."/>
            <person name="Pangilinan J."/>
            <person name="Ruiz-Duenas F.J."/>
            <person name="Barrasa J.M."/>
            <person name="Sanchez-Garcia M."/>
            <person name="Camarero S."/>
            <person name="Miyauchi S."/>
            <person name="Serrano A."/>
            <person name="Linde D."/>
            <person name="Babiker R."/>
            <person name="Drula E."/>
            <person name="Ayuso-Fernandez I."/>
            <person name="Pacheco R."/>
            <person name="Padilla G."/>
            <person name="Ferreira P."/>
            <person name="Barriuso J."/>
            <person name="Kellner H."/>
            <person name="Castanera R."/>
            <person name="Alfaro M."/>
            <person name="Ramirez L."/>
            <person name="Pisabarro A.G."/>
            <person name="Kuo A."/>
            <person name="Tritt A."/>
            <person name="Lipzen A."/>
            <person name="He G."/>
            <person name="Yan M."/>
            <person name="Ng V."/>
            <person name="Cullen D."/>
            <person name="Martin F."/>
            <person name="Rosso M.-N."/>
            <person name="Henrissat B."/>
            <person name="Hibbett D."/>
            <person name="Martinez A.T."/>
            <person name="Grigoriev I.V."/>
        </authorList>
    </citation>
    <scope>NUCLEOTIDE SEQUENCE</scope>
    <source>
        <strain evidence="1">CIRM-BRFM 674</strain>
    </source>
</reference>
<dbReference type="Proteomes" id="UP000807469">
    <property type="component" value="Unassembled WGS sequence"/>
</dbReference>
<comment type="caution">
    <text evidence="1">The sequence shown here is derived from an EMBL/GenBank/DDBJ whole genome shotgun (WGS) entry which is preliminary data.</text>
</comment>
<evidence type="ECO:0000313" key="1">
    <source>
        <dbReference type="EMBL" id="KAF9476882.1"/>
    </source>
</evidence>
<proteinExistence type="predicted"/>
<sequence>MFTLPAIEPHDGIQVAHPDRIHGEGKTCDIVNILSRLITSPDELALALFYTSAEQDLLLCTVNLAENSVLPLIYKLKGEDFGKMLARWRVYEPLKTGKHPTGLEAYACGPHILVCNAMTPTAERKEDFNRWYDEEHIALLSEAPSWIRSMRYQLIESNDEGPSYLAMHFWGNRAVFDSPQYKFATTTPWKFKVVDNVVAKERHVYDYDREIKR</sequence>
<keyword evidence="2" id="KW-1185">Reference proteome</keyword>
<protein>
    <submittedName>
        <fullName evidence="1">Uncharacterized protein</fullName>
    </submittedName>
</protein>
<gene>
    <name evidence="1" type="ORF">BDN70DRAFT_934701</name>
</gene>
<accession>A0A9P5YW94</accession>
<dbReference type="EMBL" id="MU155279">
    <property type="protein sequence ID" value="KAF9476882.1"/>
    <property type="molecule type" value="Genomic_DNA"/>
</dbReference>
<organism evidence="1 2">
    <name type="scientific">Pholiota conissans</name>
    <dbReference type="NCBI Taxonomy" id="109636"/>
    <lineage>
        <taxon>Eukaryota</taxon>
        <taxon>Fungi</taxon>
        <taxon>Dikarya</taxon>
        <taxon>Basidiomycota</taxon>
        <taxon>Agaricomycotina</taxon>
        <taxon>Agaricomycetes</taxon>
        <taxon>Agaricomycetidae</taxon>
        <taxon>Agaricales</taxon>
        <taxon>Agaricineae</taxon>
        <taxon>Strophariaceae</taxon>
        <taxon>Pholiota</taxon>
    </lineage>
</organism>
<name>A0A9P5YW94_9AGAR</name>
<dbReference type="AlphaFoldDB" id="A0A9P5YW94"/>
<dbReference type="OrthoDB" id="2851338at2759"/>